<dbReference type="Pfam" id="PF14412">
    <property type="entry name" value="AHH"/>
    <property type="match status" value="1"/>
</dbReference>
<gene>
    <name evidence="1" type="ORF">HG543_42330</name>
</gene>
<dbReference type="InterPro" id="IPR032871">
    <property type="entry name" value="AHH_dom_containing"/>
</dbReference>
<accession>A0A848LVI0</accession>
<organism evidence="1 2">
    <name type="scientific">Pyxidicoccus fallax</name>
    <dbReference type="NCBI Taxonomy" id="394095"/>
    <lineage>
        <taxon>Bacteria</taxon>
        <taxon>Pseudomonadati</taxon>
        <taxon>Myxococcota</taxon>
        <taxon>Myxococcia</taxon>
        <taxon>Myxococcales</taxon>
        <taxon>Cystobacterineae</taxon>
        <taxon>Myxococcaceae</taxon>
        <taxon>Pyxidicoccus</taxon>
    </lineage>
</organism>
<dbReference type="AlphaFoldDB" id="A0A848LVI0"/>
<evidence type="ECO:0000313" key="2">
    <source>
        <dbReference type="Proteomes" id="UP000518300"/>
    </source>
</evidence>
<evidence type="ECO:0008006" key="3">
    <source>
        <dbReference type="Google" id="ProtNLM"/>
    </source>
</evidence>
<evidence type="ECO:0000313" key="1">
    <source>
        <dbReference type="EMBL" id="NMO21443.1"/>
    </source>
</evidence>
<dbReference type="RefSeq" id="WP_169350629.1">
    <property type="nucleotide sequence ID" value="NZ_JABBJJ010000323.1"/>
</dbReference>
<name>A0A848LVI0_9BACT</name>
<dbReference type="PROSITE" id="PS51257">
    <property type="entry name" value="PROKAR_LIPOPROTEIN"/>
    <property type="match status" value="1"/>
</dbReference>
<keyword evidence="2" id="KW-1185">Reference proteome</keyword>
<dbReference type="Proteomes" id="UP000518300">
    <property type="component" value="Unassembled WGS sequence"/>
</dbReference>
<dbReference type="EMBL" id="JABBJJ010000323">
    <property type="protein sequence ID" value="NMO21443.1"/>
    <property type="molecule type" value="Genomic_DNA"/>
</dbReference>
<comment type="caution">
    <text evidence="1">The sequence shown here is derived from an EMBL/GenBank/DDBJ whole genome shotgun (WGS) entry which is preliminary data.</text>
</comment>
<protein>
    <recommendedName>
        <fullName evidence="3">Lipoprotein</fullName>
    </recommendedName>
</protein>
<proteinExistence type="predicted"/>
<reference evidence="1 2" key="1">
    <citation type="submission" date="2020-04" db="EMBL/GenBank/DDBJ databases">
        <title>Draft genome of Pyxidicoccus fallax type strain.</title>
        <authorList>
            <person name="Whitworth D.E."/>
        </authorList>
    </citation>
    <scope>NUCLEOTIDE SEQUENCE [LARGE SCALE GENOMIC DNA]</scope>
    <source>
        <strain evidence="1 2">DSM 14698</strain>
    </source>
</reference>
<sequence>MTPRWLLPLLLVLVAACGTSTRTVRLNTGRDEPIVFTPRTHSEQVVLDDDEFEETVQKLGRDVRVSTSPRAAALRLFEDSLSSHDSSPGRSRVGIVTIERPRQALRLMSEEQDANAKLTGAYGRWCHRQGLSNDCLRLLAPGSTLDEEGKRTLAFRFAIDSVWDETAEALEDLTDKDAVIAMLATTGAVYFGLWLLPEPVSKGVAAVLTVSLIAYLGWDTVWSLVQGWRVLAEEVRVATTFEDLQEAGAKYGKVMGENAARAFVMLAVAALGSTAQMMASKLPTLPGSAQAALVGAEQGGFRLAAAGQVTAVEVAPGGVITIALAPSAVATTSSPAPVDEEGHEHHIATNKWKDATHSGGPWTPQFQRLFERAGMSLDDPANRVRVPGHKGPHPREYHEEVYRRLREAMEGCRTIQSCSEGLVGELRNLAAEISTRDTWLNKLVTKRQ</sequence>